<name>A0A2S8BNT5_9MYCO</name>
<feature type="region of interest" description="Disordered" evidence="1">
    <location>
        <begin position="1"/>
        <end position="32"/>
    </location>
</feature>
<gene>
    <name evidence="2" type="ORF">C1Y40_01427</name>
</gene>
<evidence type="ECO:0000313" key="2">
    <source>
        <dbReference type="EMBL" id="PQM48344.1"/>
    </source>
</evidence>
<dbReference type="Proteomes" id="UP000238296">
    <property type="component" value="Unassembled WGS sequence"/>
</dbReference>
<organism evidence="2 3">
    <name type="scientific">Mycobacterium talmoniae</name>
    <dbReference type="NCBI Taxonomy" id="1858794"/>
    <lineage>
        <taxon>Bacteria</taxon>
        <taxon>Bacillati</taxon>
        <taxon>Actinomycetota</taxon>
        <taxon>Actinomycetes</taxon>
        <taxon>Mycobacteriales</taxon>
        <taxon>Mycobacteriaceae</taxon>
        <taxon>Mycobacterium</taxon>
    </lineage>
</organism>
<protein>
    <submittedName>
        <fullName evidence="2">Uncharacterized protein</fullName>
    </submittedName>
</protein>
<reference evidence="2 3" key="1">
    <citation type="journal article" date="2017" name="Int. J. Syst. Evol. Microbiol.">
        <title>Mycobacterium talmoniae sp. nov., a slowly growing mycobacterium isolated from human respiratory samples.</title>
        <authorList>
            <person name="Davidson R.M."/>
            <person name="DeGroote M.A."/>
            <person name="Marola J.L."/>
            <person name="Buss S."/>
            <person name="Jones V."/>
            <person name="McNeil M.R."/>
            <person name="Freifeld A.G."/>
            <person name="Elaine Epperson L."/>
            <person name="Hasan N.A."/>
            <person name="Jackson M."/>
            <person name="Iwen P.C."/>
            <person name="Salfinger M."/>
            <person name="Strong M."/>
        </authorList>
    </citation>
    <scope>NUCLEOTIDE SEQUENCE [LARGE SCALE GENOMIC DNA]</scope>
    <source>
        <strain evidence="2 3">ATCC BAA-2683</strain>
    </source>
</reference>
<dbReference type="AlphaFoldDB" id="A0A2S8BNT5"/>
<sequence>MPNLLTAGINDADASTRATSSITMHAATESAP</sequence>
<comment type="caution">
    <text evidence="2">The sequence shown here is derived from an EMBL/GenBank/DDBJ whole genome shotgun (WGS) entry which is preliminary data.</text>
</comment>
<dbReference type="EMBL" id="PPEA01000210">
    <property type="protein sequence ID" value="PQM48344.1"/>
    <property type="molecule type" value="Genomic_DNA"/>
</dbReference>
<proteinExistence type="predicted"/>
<evidence type="ECO:0000313" key="3">
    <source>
        <dbReference type="Proteomes" id="UP000238296"/>
    </source>
</evidence>
<evidence type="ECO:0000256" key="1">
    <source>
        <dbReference type="SAM" id="MobiDB-lite"/>
    </source>
</evidence>
<accession>A0A2S8BNT5</accession>